<accession>A0A5B8UJC5</accession>
<gene>
    <name evidence="2" type="ORF">FSB75_13055</name>
</gene>
<organism evidence="2 3">
    <name type="scientific">Flavisolibacter ginsenosidimutans</name>
    <dbReference type="NCBI Taxonomy" id="661481"/>
    <lineage>
        <taxon>Bacteria</taxon>
        <taxon>Pseudomonadati</taxon>
        <taxon>Bacteroidota</taxon>
        <taxon>Chitinophagia</taxon>
        <taxon>Chitinophagales</taxon>
        <taxon>Chitinophagaceae</taxon>
        <taxon>Flavisolibacter</taxon>
    </lineage>
</organism>
<dbReference type="EMBL" id="CP042433">
    <property type="protein sequence ID" value="QEC56787.1"/>
    <property type="molecule type" value="Genomic_DNA"/>
</dbReference>
<evidence type="ECO:0000256" key="1">
    <source>
        <dbReference type="SAM" id="Coils"/>
    </source>
</evidence>
<evidence type="ECO:0000313" key="3">
    <source>
        <dbReference type="Proteomes" id="UP000321204"/>
    </source>
</evidence>
<keyword evidence="3" id="KW-1185">Reference proteome</keyword>
<evidence type="ECO:0000313" key="2">
    <source>
        <dbReference type="EMBL" id="QEC56787.1"/>
    </source>
</evidence>
<dbReference type="RefSeq" id="WP_146788222.1">
    <property type="nucleotide sequence ID" value="NZ_BAABIO010000003.1"/>
</dbReference>
<dbReference type="KEGG" id="fgg:FSB75_13055"/>
<evidence type="ECO:0008006" key="4">
    <source>
        <dbReference type="Google" id="ProtNLM"/>
    </source>
</evidence>
<name>A0A5B8UJC5_9BACT</name>
<dbReference type="AlphaFoldDB" id="A0A5B8UJC5"/>
<dbReference type="Proteomes" id="UP000321204">
    <property type="component" value="Chromosome"/>
</dbReference>
<proteinExistence type="predicted"/>
<reference evidence="2 3" key="1">
    <citation type="journal article" date="2015" name="Int. J. Syst. Evol. Microbiol.">
        <title>Flavisolibacter ginsenosidimutans sp. nov., with ginsenoside-converting activity isolated from soil used for cultivating ginseng.</title>
        <authorList>
            <person name="Zhao Y."/>
            <person name="Liu Q."/>
            <person name="Kang M.S."/>
            <person name="Jin F."/>
            <person name="Yu H."/>
            <person name="Im W.T."/>
        </authorList>
    </citation>
    <scope>NUCLEOTIDE SEQUENCE [LARGE SCALE GENOMIC DNA]</scope>
    <source>
        <strain evidence="2 3">Gsoil 636</strain>
    </source>
</reference>
<feature type="coiled-coil region" evidence="1">
    <location>
        <begin position="36"/>
        <end position="63"/>
    </location>
</feature>
<sequence length="105" mass="11589">MNVNNKHWATFLLGAAAAFGAYKYMNMTDEEKEKLGASLKEKANKLKDQATAAEDRAMDYFNELKDKGTDTFKEHMPKVEEFFNNLFGGTKTGAKAPADEATAAS</sequence>
<keyword evidence="1" id="KW-0175">Coiled coil</keyword>
<dbReference type="OrthoDB" id="959380at2"/>
<protein>
    <recommendedName>
        <fullName evidence="4">YtxH domain-containing protein</fullName>
    </recommendedName>
</protein>